<feature type="domain" description="Major facilitator superfamily (MFS) profile" evidence="9">
    <location>
        <begin position="43"/>
        <end position="460"/>
    </location>
</feature>
<keyword evidence="6 8" id="KW-0472">Membrane</keyword>
<keyword evidence="5 8" id="KW-1133">Transmembrane helix</keyword>
<feature type="transmembrane region" description="Helical" evidence="8">
    <location>
        <begin position="305"/>
        <end position="321"/>
    </location>
</feature>
<comment type="subcellular location">
    <subcellularLocation>
        <location evidence="1">Membrane</location>
        <topology evidence="1">Multi-pass membrane protein</topology>
    </subcellularLocation>
</comment>
<dbReference type="Proteomes" id="UP000091956">
    <property type="component" value="Unassembled WGS sequence"/>
</dbReference>
<evidence type="ECO:0000313" key="10">
    <source>
        <dbReference type="EMBL" id="OBT97723.1"/>
    </source>
</evidence>
<feature type="transmembrane region" description="Helical" evidence="8">
    <location>
        <begin position="114"/>
        <end position="133"/>
    </location>
</feature>
<evidence type="ECO:0000256" key="4">
    <source>
        <dbReference type="ARBA" id="ARBA00022692"/>
    </source>
</evidence>
<keyword evidence="4 8" id="KW-0812">Transmembrane</keyword>
<feature type="transmembrane region" description="Helical" evidence="8">
    <location>
        <begin position="436"/>
        <end position="456"/>
    </location>
</feature>
<dbReference type="PROSITE" id="PS50850">
    <property type="entry name" value="MFS"/>
    <property type="match status" value="1"/>
</dbReference>
<organism evidence="10 11">
    <name type="scientific">Pseudogymnoascus verrucosus</name>
    <dbReference type="NCBI Taxonomy" id="342668"/>
    <lineage>
        <taxon>Eukaryota</taxon>
        <taxon>Fungi</taxon>
        <taxon>Dikarya</taxon>
        <taxon>Ascomycota</taxon>
        <taxon>Pezizomycotina</taxon>
        <taxon>Leotiomycetes</taxon>
        <taxon>Thelebolales</taxon>
        <taxon>Thelebolaceae</taxon>
        <taxon>Pseudogymnoascus</taxon>
    </lineage>
</organism>
<proteinExistence type="inferred from homology"/>
<feature type="transmembrane region" description="Helical" evidence="8">
    <location>
        <begin position="139"/>
        <end position="158"/>
    </location>
</feature>
<name>A0A1B8GPE7_9PEZI</name>
<evidence type="ECO:0000313" key="11">
    <source>
        <dbReference type="Proteomes" id="UP000091956"/>
    </source>
</evidence>
<comment type="similarity">
    <text evidence="2">Belongs to the major facilitator superfamily. Sugar transporter (TC 2.A.1.1) family.</text>
</comment>
<gene>
    <name evidence="10" type="ORF">VE01_05045</name>
</gene>
<evidence type="ECO:0000256" key="1">
    <source>
        <dbReference type="ARBA" id="ARBA00004141"/>
    </source>
</evidence>
<dbReference type="GeneID" id="28838431"/>
<dbReference type="EMBL" id="KV460220">
    <property type="protein sequence ID" value="OBT97723.1"/>
    <property type="molecule type" value="Genomic_DNA"/>
</dbReference>
<protein>
    <recommendedName>
        <fullName evidence="9">Major facilitator superfamily (MFS) profile domain-containing protein</fullName>
    </recommendedName>
</protein>
<evidence type="ECO:0000256" key="5">
    <source>
        <dbReference type="ARBA" id="ARBA00022989"/>
    </source>
</evidence>
<dbReference type="FunFam" id="1.20.1250.20:FF:000140">
    <property type="entry name" value="Putative MFS phospholipid transporter"/>
    <property type="match status" value="1"/>
</dbReference>
<evidence type="ECO:0000256" key="7">
    <source>
        <dbReference type="SAM" id="MobiDB-lite"/>
    </source>
</evidence>
<feature type="region of interest" description="Disordered" evidence="7">
    <location>
        <begin position="491"/>
        <end position="526"/>
    </location>
</feature>
<feature type="transmembrane region" description="Helical" evidence="8">
    <location>
        <begin position="179"/>
        <end position="208"/>
    </location>
</feature>
<evidence type="ECO:0000256" key="2">
    <source>
        <dbReference type="ARBA" id="ARBA00010992"/>
    </source>
</evidence>
<dbReference type="PANTHER" id="PTHR23508">
    <property type="entry name" value="CARBOXYLIC ACID TRANSPORTER PROTEIN HOMOLOG"/>
    <property type="match status" value="1"/>
</dbReference>
<dbReference type="InterPro" id="IPR020846">
    <property type="entry name" value="MFS_dom"/>
</dbReference>
<dbReference type="InterPro" id="IPR036259">
    <property type="entry name" value="MFS_trans_sf"/>
</dbReference>
<dbReference type="STRING" id="342668.A0A1B8GPE7"/>
<feature type="transmembrane region" description="Helical" evidence="8">
    <location>
        <begin position="333"/>
        <end position="356"/>
    </location>
</feature>
<dbReference type="Pfam" id="PF00083">
    <property type="entry name" value="Sugar_tr"/>
    <property type="match status" value="2"/>
</dbReference>
<dbReference type="Gene3D" id="1.20.1250.20">
    <property type="entry name" value="MFS general substrate transporter like domains"/>
    <property type="match status" value="1"/>
</dbReference>
<feature type="transmembrane region" description="Helical" evidence="8">
    <location>
        <begin position="400"/>
        <end position="424"/>
    </location>
</feature>
<keyword evidence="3" id="KW-0813">Transport</keyword>
<dbReference type="OrthoDB" id="2261376at2759"/>
<dbReference type="GO" id="GO:0046943">
    <property type="term" value="F:carboxylic acid transmembrane transporter activity"/>
    <property type="evidence" value="ECO:0007669"/>
    <property type="project" value="TreeGrafter"/>
</dbReference>
<reference evidence="10 11" key="1">
    <citation type="submission" date="2016-03" db="EMBL/GenBank/DDBJ databases">
        <title>Comparative genomics of Pseudogymnoascus destructans, the fungus causing white-nose syndrome of bats.</title>
        <authorList>
            <person name="Palmer J.M."/>
            <person name="Drees K.P."/>
            <person name="Foster J.T."/>
            <person name="Lindner D.L."/>
        </authorList>
    </citation>
    <scope>NUCLEOTIDE SEQUENCE [LARGE SCALE GENOMIC DNA]</scope>
    <source>
        <strain evidence="10 11">UAMH 10579</strain>
    </source>
</reference>
<sequence length="526" mass="56478">MNVFRRKNKTDDAVAVTDEVALEGHEDLAVIVAEKTLWQKIFPILAAGSGLFSEGYVQSVIGSVGTILGQIYGPAYSDSNGAKNIAAIAFAGTVLGMLVFGYTSDKWSRRNSLLVATVIMIIFTALCAGSYGGGSLPGMIAALTAFRFLVGIGIGGEYPAGSVAAAEASGEVKSGTRNMWFIMFTNVAIDWGFVIGAFVPYVLVLIFSENHLRATWRVALGLGVVPPMVLLLMRLKLQEPEQYKRESMKHVKIPYGIVLKYYWFRLFIVGLIWFLYDFSAFAFGIYSSTIVKHIIGDDVPLSTTFGWNTVINLFYIPGAMLGGPISDKIGPRYALVIGVTLQALVGFIMAGCYDTLTRPGHIASFAVVYGIFLSLGELGPGDNIGLIASKTCATGVRGQYYGITAAIGKIGAFVGTRVFVYISQAGGDDETKAAQYPFWVASSLCVLSAVLALFCLPHIGQDTITQEDTKFRAYLESHGFDTRQLGLSRDESVEGANLEAETAAKESADLDSAVAEKSALAEKSSN</sequence>
<feature type="transmembrane region" description="Helical" evidence="8">
    <location>
        <begin position="262"/>
        <end position="285"/>
    </location>
</feature>
<feature type="transmembrane region" description="Helical" evidence="8">
    <location>
        <begin position="362"/>
        <end position="379"/>
    </location>
</feature>
<reference evidence="11" key="2">
    <citation type="journal article" date="2018" name="Nat. Commun.">
        <title>Extreme sensitivity to ultraviolet light in the fungal pathogen causing white-nose syndrome of bats.</title>
        <authorList>
            <person name="Palmer J.M."/>
            <person name="Drees K.P."/>
            <person name="Foster J.T."/>
            <person name="Lindner D.L."/>
        </authorList>
    </citation>
    <scope>NUCLEOTIDE SEQUENCE [LARGE SCALE GENOMIC DNA]</scope>
    <source>
        <strain evidence="11">UAMH 10579</strain>
    </source>
</reference>
<keyword evidence="11" id="KW-1185">Reference proteome</keyword>
<dbReference type="InterPro" id="IPR005828">
    <property type="entry name" value="MFS_sugar_transport-like"/>
</dbReference>
<accession>A0A1B8GPE7</accession>
<feature type="transmembrane region" description="Helical" evidence="8">
    <location>
        <begin position="85"/>
        <end position="102"/>
    </location>
</feature>
<dbReference type="GO" id="GO:0005886">
    <property type="term" value="C:plasma membrane"/>
    <property type="evidence" value="ECO:0007669"/>
    <property type="project" value="TreeGrafter"/>
</dbReference>
<evidence type="ECO:0000256" key="6">
    <source>
        <dbReference type="ARBA" id="ARBA00023136"/>
    </source>
</evidence>
<dbReference type="RefSeq" id="XP_018131456.1">
    <property type="nucleotide sequence ID" value="XM_018274511.2"/>
</dbReference>
<evidence type="ECO:0000256" key="8">
    <source>
        <dbReference type="SAM" id="Phobius"/>
    </source>
</evidence>
<evidence type="ECO:0000256" key="3">
    <source>
        <dbReference type="ARBA" id="ARBA00022448"/>
    </source>
</evidence>
<dbReference type="PANTHER" id="PTHR23508:SF10">
    <property type="entry name" value="CARBOXYLIC ACID TRANSPORTER PROTEIN HOMOLOG"/>
    <property type="match status" value="1"/>
</dbReference>
<feature type="transmembrane region" description="Helical" evidence="8">
    <location>
        <begin position="55"/>
        <end position="73"/>
    </location>
</feature>
<dbReference type="AlphaFoldDB" id="A0A1B8GPE7"/>
<evidence type="ECO:0000259" key="9">
    <source>
        <dbReference type="PROSITE" id="PS50850"/>
    </source>
</evidence>
<dbReference type="SUPFAM" id="SSF103473">
    <property type="entry name" value="MFS general substrate transporter"/>
    <property type="match status" value="1"/>
</dbReference>
<feature type="transmembrane region" description="Helical" evidence="8">
    <location>
        <begin position="214"/>
        <end position="235"/>
    </location>
</feature>